<evidence type="ECO:0000256" key="1">
    <source>
        <dbReference type="ARBA" id="ARBA00006525"/>
    </source>
</evidence>
<evidence type="ECO:0000259" key="2">
    <source>
        <dbReference type="Pfam" id="PF02481"/>
    </source>
</evidence>
<dbReference type="PANTHER" id="PTHR43022">
    <property type="entry name" value="PROTEIN SMF"/>
    <property type="match status" value="1"/>
</dbReference>
<dbReference type="Gene3D" id="1.10.10.10">
    <property type="entry name" value="Winged helix-like DNA-binding domain superfamily/Winged helix DNA-binding domain"/>
    <property type="match status" value="1"/>
</dbReference>
<evidence type="ECO:0000313" key="4">
    <source>
        <dbReference type="EMBL" id="MBM3330510.1"/>
    </source>
</evidence>
<proteinExistence type="inferred from homology"/>
<feature type="domain" description="Smf/DprA SLOG" evidence="2">
    <location>
        <begin position="77"/>
        <end position="285"/>
    </location>
</feature>
<feature type="domain" description="DprA winged helix" evidence="3">
    <location>
        <begin position="292"/>
        <end position="350"/>
    </location>
</feature>
<name>A0A938BQE4_UNCW3</name>
<dbReference type="GO" id="GO:0009294">
    <property type="term" value="P:DNA-mediated transformation"/>
    <property type="evidence" value="ECO:0007669"/>
    <property type="project" value="InterPro"/>
</dbReference>
<evidence type="ECO:0000259" key="3">
    <source>
        <dbReference type="Pfam" id="PF17782"/>
    </source>
</evidence>
<dbReference type="InterPro" id="IPR041614">
    <property type="entry name" value="DprA_WH"/>
</dbReference>
<dbReference type="Gene3D" id="3.40.50.450">
    <property type="match status" value="1"/>
</dbReference>
<dbReference type="InterPro" id="IPR010994">
    <property type="entry name" value="RuvA_2-like"/>
</dbReference>
<dbReference type="EMBL" id="VGIR01000005">
    <property type="protein sequence ID" value="MBM3330510.1"/>
    <property type="molecule type" value="Genomic_DNA"/>
</dbReference>
<gene>
    <name evidence="4" type="primary">dprA</name>
    <name evidence="4" type="ORF">FJY68_01505</name>
</gene>
<dbReference type="Pfam" id="PF17782">
    <property type="entry name" value="WHD_DprA"/>
    <property type="match status" value="1"/>
</dbReference>
<dbReference type="InterPro" id="IPR036388">
    <property type="entry name" value="WH-like_DNA-bd_sf"/>
</dbReference>
<dbReference type="SUPFAM" id="SSF47781">
    <property type="entry name" value="RuvA domain 2-like"/>
    <property type="match status" value="1"/>
</dbReference>
<dbReference type="Proteomes" id="UP000779900">
    <property type="component" value="Unassembled WGS sequence"/>
</dbReference>
<comment type="similarity">
    <text evidence="1">Belongs to the DprA/Smf family.</text>
</comment>
<dbReference type="SUPFAM" id="SSF102405">
    <property type="entry name" value="MCP/YpsA-like"/>
    <property type="match status" value="1"/>
</dbReference>
<dbReference type="InterPro" id="IPR057666">
    <property type="entry name" value="DrpA_SLOG"/>
</dbReference>
<organism evidence="4 5">
    <name type="scientific">candidate division WOR-3 bacterium</name>
    <dbReference type="NCBI Taxonomy" id="2052148"/>
    <lineage>
        <taxon>Bacteria</taxon>
        <taxon>Bacteria division WOR-3</taxon>
    </lineage>
</organism>
<dbReference type="InterPro" id="IPR003488">
    <property type="entry name" value="DprA"/>
</dbReference>
<dbReference type="PANTHER" id="PTHR43022:SF1">
    <property type="entry name" value="PROTEIN SMF"/>
    <property type="match status" value="1"/>
</dbReference>
<dbReference type="AlphaFoldDB" id="A0A938BQE4"/>
<reference evidence="4" key="1">
    <citation type="submission" date="2019-03" db="EMBL/GenBank/DDBJ databases">
        <title>Lake Tanganyika Metagenome-Assembled Genomes (MAGs).</title>
        <authorList>
            <person name="Tran P."/>
        </authorList>
    </citation>
    <scope>NUCLEOTIDE SEQUENCE</scope>
    <source>
        <strain evidence="4">K_DeepCast_150m_m2_040</strain>
    </source>
</reference>
<dbReference type="Pfam" id="PF02481">
    <property type="entry name" value="DNA_processg_A"/>
    <property type="match status" value="1"/>
</dbReference>
<comment type="caution">
    <text evidence="4">The sequence shown here is derived from an EMBL/GenBank/DDBJ whole genome shotgun (WGS) entry which is preliminary data.</text>
</comment>
<evidence type="ECO:0000313" key="5">
    <source>
        <dbReference type="Proteomes" id="UP000779900"/>
    </source>
</evidence>
<dbReference type="NCBIfam" id="TIGR00732">
    <property type="entry name" value="dprA"/>
    <property type="match status" value="1"/>
</dbReference>
<sequence>MNAGFVDLYAVPRMNETRLKNLLARFRTPEAVFKAGQDDLLEVKGIDKELATAIRSYRRSDETERRLKAAQALGIRTIGYTDEDYPENLKQLAHMPPVLFLRGEIRPQDTTAAAVVGTRVPSHYGRQVAEKLGRELAQHGVTVVSGLARGVDTFAHKGALDGGGRTVAVLGCGIDVYYPPENRKLYDAVSAQGAVISEFSLGVEPLAMNFPKRNRVVSGLSQAVVAVEAGEKSGVLNTVAWAADQGRAVFAVPGNITSEQSLGINRLLKNGARPMLSVDDVLRQLGVAKRAEERSKVEVAAEEKPVMEFLTAEPAHVDEICEGLGIPMAGLLSVLMQLEIKGLVRQLPGKYFVKEI</sequence>
<protein>
    <submittedName>
        <fullName evidence="4">DNA-protecting protein DprA</fullName>
    </submittedName>
</protein>
<accession>A0A938BQE4</accession>